<keyword evidence="3" id="KW-1185">Reference proteome</keyword>
<accession>A0AAW2DAS1</accession>
<organism evidence="2 3">
    <name type="scientific">Lithocarpus litseifolius</name>
    <dbReference type="NCBI Taxonomy" id="425828"/>
    <lineage>
        <taxon>Eukaryota</taxon>
        <taxon>Viridiplantae</taxon>
        <taxon>Streptophyta</taxon>
        <taxon>Embryophyta</taxon>
        <taxon>Tracheophyta</taxon>
        <taxon>Spermatophyta</taxon>
        <taxon>Magnoliopsida</taxon>
        <taxon>eudicotyledons</taxon>
        <taxon>Gunneridae</taxon>
        <taxon>Pentapetalae</taxon>
        <taxon>rosids</taxon>
        <taxon>fabids</taxon>
        <taxon>Fagales</taxon>
        <taxon>Fagaceae</taxon>
        <taxon>Lithocarpus</taxon>
    </lineage>
</organism>
<reference evidence="2 3" key="1">
    <citation type="submission" date="2024-01" db="EMBL/GenBank/DDBJ databases">
        <title>A telomere-to-telomere, gap-free genome of sweet tea (Lithocarpus litseifolius).</title>
        <authorList>
            <person name="Zhou J."/>
        </authorList>
    </citation>
    <scope>NUCLEOTIDE SEQUENCE [LARGE SCALE GENOMIC DNA]</scope>
    <source>
        <strain evidence="2">Zhou-2022a</strain>
        <tissue evidence="2">Leaf</tissue>
    </source>
</reference>
<evidence type="ECO:0000313" key="2">
    <source>
        <dbReference type="EMBL" id="KAL0006395.1"/>
    </source>
</evidence>
<comment type="caution">
    <text evidence="2">The sequence shown here is derived from an EMBL/GenBank/DDBJ whole genome shotgun (WGS) entry which is preliminary data.</text>
</comment>
<keyword evidence="1" id="KW-1133">Transmembrane helix</keyword>
<name>A0AAW2DAS1_9ROSI</name>
<protein>
    <submittedName>
        <fullName evidence="2">Uncharacterized protein</fullName>
    </submittedName>
</protein>
<gene>
    <name evidence="2" type="ORF">SO802_013956</name>
</gene>
<keyword evidence="1" id="KW-0812">Transmembrane</keyword>
<keyword evidence="1" id="KW-0472">Membrane</keyword>
<dbReference type="EMBL" id="JAZDWU010000004">
    <property type="protein sequence ID" value="KAL0006395.1"/>
    <property type="molecule type" value="Genomic_DNA"/>
</dbReference>
<sequence>MVVGVGSGGGFGREEWGWFVLDCWGLIVRWVLWVFNLKSDEISKSTGIQHGTNIGVEVIGKASERRSRLDQQVSLISESAEPIRTMRSDEARRWLNEAEAEGEAGVGMVCELRTEFHVSSMRKL</sequence>
<proteinExistence type="predicted"/>
<evidence type="ECO:0000256" key="1">
    <source>
        <dbReference type="SAM" id="Phobius"/>
    </source>
</evidence>
<dbReference type="AlphaFoldDB" id="A0AAW2DAS1"/>
<evidence type="ECO:0000313" key="3">
    <source>
        <dbReference type="Proteomes" id="UP001459277"/>
    </source>
</evidence>
<dbReference type="Proteomes" id="UP001459277">
    <property type="component" value="Unassembled WGS sequence"/>
</dbReference>
<feature type="transmembrane region" description="Helical" evidence="1">
    <location>
        <begin position="16"/>
        <end position="35"/>
    </location>
</feature>